<dbReference type="HOGENOM" id="CLU_2185333_0_0_1"/>
<dbReference type="AlphaFoldDB" id="U9TYL8"/>
<accession>U9TYL8</accession>
<evidence type="ECO:0000313" key="1">
    <source>
        <dbReference type="EMBL" id="ESA11438.1"/>
    </source>
</evidence>
<proteinExistence type="predicted"/>
<protein>
    <submittedName>
        <fullName evidence="1">Uncharacterized protein</fullName>
    </submittedName>
</protein>
<reference evidence="1" key="1">
    <citation type="submission" date="2013-07" db="EMBL/GenBank/DDBJ databases">
        <title>The genome of an arbuscular mycorrhizal fungus provides insights into the evolution of the oldest plant symbiosis.</title>
        <authorList>
            <consortium name="DOE Joint Genome Institute"/>
            <person name="Tisserant E."/>
            <person name="Malbreil M."/>
            <person name="Kuo A."/>
            <person name="Kohler A."/>
            <person name="Symeonidi A."/>
            <person name="Balestrini R."/>
            <person name="Charron P."/>
            <person name="Duensing N."/>
            <person name="Frei-dit-Frey N."/>
            <person name="Gianinazzi-Pearson V."/>
            <person name="Gilbert B."/>
            <person name="Handa Y."/>
            <person name="Hijri M."/>
            <person name="Kaul R."/>
            <person name="Kawaguchi M."/>
            <person name="Krajinski F."/>
            <person name="Lammers P."/>
            <person name="Lapierre D."/>
            <person name="Masclaux F.G."/>
            <person name="Murat C."/>
            <person name="Morin E."/>
            <person name="Ndikumana S."/>
            <person name="Pagni M."/>
            <person name="Petitpierre D."/>
            <person name="Requena N."/>
            <person name="Rosikiewicz P."/>
            <person name="Riley R."/>
            <person name="Saito K."/>
            <person name="San Clemente H."/>
            <person name="Shapiro H."/>
            <person name="van Tuinen D."/>
            <person name="Becard G."/>
            <person name="Bonfante P."/>
            <person name="Paszkowski U."/>
            <person name="Shachar-Hill Y."/>
            <person name="Young J.P."/>
            <person name="Sanders I.R."/>
            <person name="Henrissat B."/>
            <person name="Rensing S.A."/>
            <person name="Grigoriev I.V."/>
            <person name="Corradi N."/>
            <person name="Roux C."/>
            <person name="Martin F."/>
        </authorList>
    </citation>
    <scope>NUCLEOTIDE SEQUENCE</scope>
    <source>
        <strain evidence="1">DAOM 197198</strain>
    </source>
</reference>
<name>U9TYL8_RHIID</name>
<organism evidence="1">
    <name type="scientific">Rhizophagus irregularis (strain DAOM 181602 / DAOM 197198 / MUCL 43194)</name>
    <name type="common">Arbuscular mycorrhizal fungus</name>
    <name type="synonym">Glomus intraradices</name>
    <dbReference type="NCBI Taxonomy" id="747089"/>
    <lineage>
        <taxon>Eukaryota</taxon>
        <taxon>Fungi</taxon>
        <taxon>Fungi incertae sedis</taxon>
        <taxon>Mucoromycota</taxon>
        <taxon>Glomeromycotina</taxon>
        <taxon>Glomeromycetes</taxon>
        <taxon>Glomerales</taxon>
        <taxon>Glomeraceae</taxon>
        <taxon>Rhizophagus</taxon>
    </lineage>
</organism>
<sequence>MVKLHLVHEYTKKMSYKVAHKKARWAFMINKVNQDKDYDYLRWTVLAMYLNLQHFLLVSVKRDSINDINAISTLKKENGNANCKKKYNSEYLALYQNSPIYYIYYIAID</sequence>
<dbReference type="EMBL" id="KI285998">
    <property type="protein sequence ID" value="ESA11438.1"/>
    <property type="molecule type" value="Genomic_DNA"/>
</dbReference>
<gene>
    <name evidence="1" type="ORF">GLOINDRAFT_96818</name>
</gene>